<accession>A0A2J5QBG9</accession>
<evidence type="ECO:0000313" key="2">
    <source>
        <dbReference type="EMBL" id="PLO75627.1"/>
    </source>
</evidence>
<name>A0A2J5QBG9_9ENTR</name>
<dbReference type="EMBL" id="PIDR01000002">
    <property type="protein sequence ID" value="PLO75627.1"/>
    <property type="molecule type" value="Genomic_DNA"/>
</dbReference>
<evidence type="ECO:0000313" key="3">
    <source>
        <dbReference type="Proteomes" id="UP000234667"/>
    </source>
</evidence>
<reference evidence="2 3" key="1">
    <citation type="submission" date="2017-11" db="EMBL/GenBank/DDBJ databases">
        <authorList>
            <person name="Han C.G."/>
        </authorList>
    </citation>
    <scope>NUCLEOTIDE SEQUENCE [LARGE SCALE GENOMIC DNA]</scope>
    <source>
        <strain evidence="2 3">A10</strain>
    </source>
</reference>
<comment type="caution">
    <text evidence="2">The sequence shown here is derived from an EMBL/GenBank/DDBJ whole genome shotgun (WGS) entry which is preliminary data.</text>
</comment>
<organism evidence="2 3">
    <name type="scientific">Klebsiella michiganensis</name>
    <dbReference type="NCBI Taxonomy" id="1134687"/>
    <lineage>
        <taxon>Bacteria</taxon>
        <taxon>Pseudomonadati</taxon>
        <taxon>Pseudomonadota</taxon>
        <taxon>Gammaproteobacteria</taxon>
        <taxon>Enterobacterales</taxon>
        <taxon>Enterobacteriaceae</taxon>
        <taxon>Klebsiella/Raoultella group</taxon>
        <taxon>Klebsiella</taxon>
    </lineage>
</organism>
<dbReference type="AlphaFoldDB" id="A0A2J5QBG9"/>
<gene>
    <name evidence="2" type="ORF">CWN49_00450</name>
</gene>
<dbReference type="Proteomes" id="UP000234667">
    <property type="component" value="Unassembled WGS sequence"/>
</dbReference>
<evidence type="ECO:0000256" key="1">
    <source>
        <dbReference type="SAM" id="MobiDB-lite"/>
    </source>
</evidence>
<protein>
    <submittedName>
        <fullName evidence="2">Uncharacterized protein</fullName>
    </submittedName>
</protein>
<reference evidence="2 3" key="2">
    <citation type="submission" date="2018-01" db="EMBL/GenBank/DDBJ databases">
        <title>Genomic study of Klebsiella pneumoniae.</title>
        <authorList>
            <person name="Yang Y."/>
            <person name="Bicalho R."/>
        </authorList>
    </citation>
    <scope>NUCLEOTIDE SEQUENCE [LARGE SCALE GENOMIC DNA]</scope>
    <source>
        <strain evidence="2 3">A10</strain>
    </source>
</reference>
<sequence length="209" mass="22739">MDLTSFGYLLWALLVGLHCLASGAPGKRMHRYSGQCEDSGALPPQEEDEQPSPFTQVTVSVDAQPGMLTRDLVYCLARATGALRTNGLPVSTDGCHYHGDYGYTGVAVPQYSVHWRVHARLCTDQQAFFPDKDGPSLPPWLEMAGRLSQGSLARHIYVILQGTPRTSCDTLAWFLTEAADAIAAGASEGSNFDEHRCGYAFLVIRPASF</sequence>
<proteinExistence type="predicted"/>
<feature type="region of interest" description="Disordered" evidence="1">
    <location>
        <begin position="33"/>
        <end position="53"/>
    </location>
</feature>